<reference evidence="9 10" key="1">
    <citation type="submission" date="2019-07" db="EMBL/GenBank/DDBJ databases">
        <title>Draft genome for Aliikangiella sp. M105.</title>
        <authorList>
            <person name="Wang G."/>
        </authorList>
    </citation>
    <scope>NUCLEOTIDE SEQUENCE [LARGE SCALE GENOMIC DNA]</scope>
    <source>
        <strain evidence="9 10">M105</strain>
    </source>
</reference>
<sequence>MFAHEIAIQDNRLLMGFENHRYDGPWIDINENVKKNNALLKYVSDTASSQFSLVFLGYENSWNSADQIPERVVSSQLIESLGSIDTDVGGESSRYSLLANYNNGNWIVGAYVIDSQLDLFSNFTYFLDDPVNGDEFEQVDDRRIIGGELIKKFTTNVSDNHIHHTLGLQYRYDDIEKVGLYKTVQRQRIITTRQDSINQYSLGLFWEGDIDLTERLTTNLGIRYDYLYVDVVSDNPLNSGVADDGLLSVKFGLKYRLRDDLYGYFNAGQSFHSNDARGATISVDPVSGEGVESVDLMVRGEGAEVGLHFSEQDNYNLSLSLWYLELESELLFVGDAGNTEPGRASRRQGVEFAGYYWIDESFSSDLELAWSHARFREAADGEGDRIEGALPFVASVGLNWIPSDDWRTSLRARYFGERPLDSFAAQKSDDFTVINFAVTYNLEPWQIDLKILNLFDSNDHDIDYYYASRLQGEAAEGIESNHFHPIEPRSFRLQMRYVF</sequence>
<evidence type="ECO:0000256" key="4">
    <source>
        <dbReference type="ARBA" id="ARBA00022692"/>
    </source>
</evidence>
<comment type="subcellular location">
    <subcellularLocation>
        <location evidence="1">Cell outer membrane</location>
        <topology evidence="1">Multi-pass membrane protein</topology>
    </subcellularLocation>
</comment>
<evidence type="ECO:0000313" key="10">
    <source>
        <dbReference type="Proteomes" id="UP000315439"/>
    </source>
</evidence>
<evidence type="ECO:0000256" key="3">
    <source>
        <dbReference type="ARBA" id="ARBA00022452"/>
    </source>
</evidence>
<organism evidence="9 10">
    <name type="scientific">Aliikangiella coralliicola</name>
    <dbReference type="NCBI Taxonomy" id="2592383"/>
    <lineage>
        <taxon>Bacteria</taxon>
        <taxon>Pseudomonadati</taxon>
        <taxon>Pseudomonadota</taxon>
        <taxon>Gammaproteobacteria</taxon>
        <taxon>Oceanospirillales</taxon>
        <taxon>Pleioneaceae</taxon>
        <taxon>Aliikangiella</taxon>
    </lineage>
</organism>
<dbReference type="GO" id="GO:0015344">
    <property type="term" value="F:siderophore uptake transmembrane transporter activity"/>
    <property type="evidence" value="ECO:0007669"/>
    <property type="project" value="TreeGrafter"/>
</dbReference>
<name>A0A545UGH5_9GAMM</name>
<dbReference type="GO" id="GO:0044718">
    <property type="term" value="P:siderophore transmembrane transport"/>
    <property type="evidence" value="ECO:0007669"/>
    <property type="project" value="TreeGrafter"/>
</dbReference>
<evidence type="ECO:0000256" key="1">
    <source>
        <dbReference type="ARBA" id="ARBA00004571"/>
    </source>
</evidence>
<dbReference type="PANTHER" id="PTHR30069:SF36">
    <property type="entry name" value="BLL6948 PROTEIN"/>
    <property type="match status" value="1"/>
</dbReference>
<keyword evidence="9" id="KW-0675">Receptor</keyword>
<evidence type="ECO:0000256" key="5">
    <source>
        <dbReference type="ARBA" id="ARBA00023077"/>
    </source>
</evidence>
<evidence type="ECO:0000256" key="2">
    <source>
        <dbReference type="ARBA" id="ARBA00022448"/>
    </source>
</evidence>
<dbReference type="InterPro" id="IPR039426">
    <property type="entry name" value="TonB-dep_rcpt-like"/>
</dbReference>
<gene>
    <name evidence="9" type="ORF">FLL46_08615</name>
</gene>
<evidence type="ECO:0000259" key="8">
    <source>
        <dbReference type="Pfam" id="PF00593"/>
    </source>
</evidence>
<keyword evidence="4" id="KW-0812">Transmembrane</keyword>
<dbReference type="Proteomes" id="UP000315439">
    <property type="component" value="Unassembled WGS sequence"/>
</dbReference>
<keyword evidence="7" id="KW-0998">Cell outer membrane</keyword>
<dbReference type="Gene3D" id="2.40.170.20">
    <property type="entry name" value="TonB-dependent receptor, beta-barrel domain"/>
    <property type="match status" value="1"/>
</dbReference>
<evidence type="ECO:0000256" key="6">
    <source>
        <dbReference type="ARBA" id="ARBA00023136"/>
    </source>
</evidence>
<accession>A0A545UGH5</accession>
<dbReference type="InterPro" id="IPR036942">
    <property type="entry name" value="Beta-barrel_TonB_sf"/>
</dbReference>
<keyword evidence="10" id="KW-1185">Reference proteome</keyword>
<dbReference type="RefSeq" id="WP_142893078.1">
    <property type="nucleotide sequence ID" value="NZ_ML660162.1"/>
</dbReference>
<dbReference type="SUPFAM" id="SSF56935">
    <property type="entry name" value="Porins"/>
    <property type="match status" value="1"/>
</dbReference>
<dbReference type="EMBL" id="VIKS01000004">
    <property type="protein sequence ID" value="TQV88570.1"/>
    <property type="molecule type" value="Genomic_DNA"/>
</dbReference>
<dbReference type="InterPro" id="IPR000531">
    <property type="entry name" value="Beta-barrel_TonB"/>
</dbReference>
<feature type="domain" description="TonB-dependent receptor-like beta-barrel" evidence="8">
    <location>
        <begin position="39"/>
        <end position="454"/>
    </location>
</feature>
<dbReference type="Pfam" id="PF00593">
    <property type="entry name" value="TonB_dep_Rec_b-barrel"/>
    <property type="match status" value="1"/>
</dbReference>
<dbReference type="GO" id="GO:0009279">
    <property type="term" value="C:cell outer membrane"/>
    <property type="evidence" value="ECO:0007669"/>
    <property type="project" value="UniProtKB-SubCell"/>
</dbReference>
<comment type="caution">
    <text evidence="9">The sequence shown here is derived from an EMBL/GenBank/DDBJ whole genome shotgun (WGS) entry which is preliminary data.</text>
</comment>
<dbReference type="OrthoDB" id="99480at2"/>
<proteinExistence type="predicted"/>
<keyword evidence="3" id="KW-1134">Transmembrane beta strand</keyword>
<evidence type="ECO:0000256" key="7">
    <source>
        <dbReference type="ARBA" id="ARBA00023237"/>
    </source>
</evidence>
<evidence type="ECO:0000313" key="9">
    <source>
        <dbReference type="EMBL" id="TQV88570.1"/>
    </source>
</evidence>
<keyword evidence="5" id="KW-0798">TonB box</keyword>
<keyword evidence="2" id="KW-0813">Transport</keyword>
<dbReference type="AlphaFoldDB" id="A0A545UGH5"/>
<keyword evidence="6" id="KW-0472">Membrane</keyword>
<protein>
    <submittedName>
        <fullName evidence="9">TonB-dependent receptor</fullName>
    </submittedName>
</protein>
<dbReference type="PANTHER" id="PTHR30069">
    <property type="entry name" value="TONB-DEPENDENT OUTER MEMBRANE RECEPTOR"/>
    <property type="match status" value="1"/>
</dbReference>